<keyword evidence="3" id="KW-1185">Reference proteome</keyword>
<dbReference type="Proteomes" id="UP000265515">
    <property type="component" value="Unassembled WGS sequence"/>
</dbReference>
<dbReference type="EMBL" id="BFEA01000177">
    <property type="protein sequence ID" value="GBG73096.1"/>
    <property type="molecule type" value="Genomic_DNA"/>
</dbReference>
<keyword evidence="1" id="KW-0812">Transmembrane</keyword>
<comment type="caution">
    <text evidence="2">The sequence shown here is derived from an EMBL/GenBank/DDBJ whole genome shotgun (WGS) entry which is preliminary data.</text>
</comment>
<name>A0A388KSS4_CHABU</name>
<dbReference type="Gramene" id="GBG73096">
    <property type="protein sequence ID" value="GBG73096"/>
    <property type="gene ID" value="CBR_g12812"/>
</dbReference>
<keyword evidence="1" id="KW-1133">Transmembrane helix</keyword>
<accession>A0A388KSS4</accession>
<reference evidence="2 3" key="1">
    <citation type="journal article" date="2018" name="Cell">
        <title>The Chara Genome: Secondary Complexity and Implications for Plant Terrestrialization.</title>
        <authorList>
            <person name="Nishiyama T."/>
            <person name="Sakayama H."/>
            <person name="Vries J.D."/>
            <person name="Buschmann H."/>
            <person name="Saint-Marcoux D."/>
            <person name="Ullrich K.K."/>
            <person name="Haas F.B."/>
            <person name="Vanderstraeten L."/>
            <person name="Becker D."/>
            <person name="Lang D."/>
            <person name="Vosolsobe S."/>
            <person name="Rombauts S."/>
            <person name="Wilhelmsson P.K.I."/>
            <person name="Janitza P."/>
            <person name="Kern R."/>
            <person name="Heyl A."/>
            <person name="Rumpler F."/>
            <person name="Villalobos L.I.A.C."/>
            <person name="Clay J.M."/>
            <person name="Skokan R."/>
            <person name="Toyoda A."/>
            <person name="Suzuki Y."/>
            <person name="Kagoshima H."/>
            <person name="Schijlen E."/>
            <person name="Tajeshwar N."/>
            <person name="Catarino B."/>
            <person name="Hetherington A.J."/>
            <person name="Saltykova A."/>
            <person name="Bonnot C."/>
            <person name="Breuninger H."/>
            <person name="Symeonidi A."/>
            <person name="Radhakrishnan G.V."/>
            <person name="Van Nieuwerburgh F."/>
            <person name="Deforce D."/>
            <person name="Chang C."/>
            <person name="Karol K.G."/>
            <person name="Hedrich R."/>
            <person name="Ulvskov P."/>
            <person name="Glockner G."/>
            <person name="Delwiche C.F."/>
            <person name="Petrasek J."/>
            <person name="Van de Peer Y."/>
            <person name="Friml J."/>
            <person name="Beilby M."/>
            <person name="Dolan L."/>
            <person name="Kohara Y."/>
            <person name="Sugano S."/>
            <person name="Fujiyama A."/>
            <person name="Delaux P.-M."/>
            <person name="Quint M."/>
            <person name="TheiBen G."/>
            <person name="Hagemann M."/>
            <person name="Harholt J."/>
            <person name="Dunand C."/>
            <person name="Zachgo S."/>
            <person name="Langdale J."/>
            <person name="Maumus F."/>
            <person name="Straeten D.V.D."/>
            <person name="Gould S.B."/>
            <person name="Rensing S.A."/>
        </authorList>
    </citation>
    <scope>NUCLEOTIDE SEQUENCE [LARGE SCALE GENOMIC DNA]</scope>
    <source>
        <strain evidence="2 3">S276</strain>
    </source>
</reference>
<organism evidence="2 3">
    <name type="scientific">Chara braunii</name>
    <name type="common">Braun's stonewort</name>
    <dbReference type="NCBI Taxonomy" id="69332"/>
    <lineage>
        <taxon>Eukaryota</taxon>
        <taxon>Viridiplantae</taxon>
        <taxon>Streptophyta</taxon>
        <taxon>Charophyceae</taxon>
        <taxon>Charales</taxon>
        <taxon>Characeae</taxon>
        <taxon>Chara</taxon>
    </lineage>
</organism>
<evidence type="ECO:0000256" key="1">
    <source>
        <dbReference type="SAM" id="Phobius"/>
    </source>
</evidence>
<feature type="transmembrane region" description="Helical" evidence="1">
    <location>
        <begin position="15"/>
        <end position="31"/>
    </location>
</feature>
<keyword evidence="1" id="KW-0472">Membrane</keyword>
<gene>
    <name evidence="2" type="ORF">CBR_g12812</name>
</gene>
<evidence type="ECO:0000313" key="3">
    <source>
        <dbReference type="Proteomes" id="UP000265515"/>
    </source>
</evidence>
<protein>
    <submittedName>
        <fullName evidence="2">Uncharacterized protein</fullName>
    </submittedName>
</protein>
<dbReference type="AlphaFoldDB" id="A0A388KSS4"/>
<evidence type="ECO:0000313" key="2">
    <source>
        <dbReference type="EMBL" id="GBG73096.1"/>
    </source>
</evidence>
<sequence length="66" mass="7627">MTDVMTALFENDGDFYSFLACFFHCLFFRLSSRRTDTVILPARTVSNRPSSDALPLLWHKPEARLT</sequence>
<proteinExistence type="predicted"/>